<dbReference type="Proteomes" id="UP000183107">
    <property type="component" value="Unassembled WGS sequence"/>
</dbReference>
<dbReference type="InterPro" id="IPR036615">
    <property type="entry name" value="Mur_ligase_C_dom_sf"/>
</dbReference>
<dbReference type="PANTHER" id="PTHR43692:SF1">
    <property type="entry name" value="UDP-N-ACETYLMURAMOYLALANINE--D-GLUTAMATE LIGASE"/>
    <property type="match status" value="1"/>
</dbReference>
<dbReference type="GO" id="GO:0008360">
    <property type="term" value="P:regulation of cell shape"/>
    <property type="evidence" value="ECO:0007669"/>
    <property type="project" value="UniProtKB-KW"/>
</dbReference>
<evidence type="ECO:0000256" key="1">
    <source>
        <dbReference type="ARBA" id="ARBA00004496"/>
    </source>
</evidence>
<dbReference type="GO" id="GO:0008764">
    <property type="term" value="F:UDP-N-acetylmuramoylalanine-D-glutamate ligase activity"/>
    <property type="evidence" value="ECO:0007669"/>
    <property type="project" value="UniProtKB-UniRule"/>
</dbReference>
<evidence type="ECO:0000256" key="4">
    <source>
        <dbReference type="ARBA" id="ARBA00022598"/>
    </source>
</evidence>
<dbReference type="SUPFAM" id="SSF51984">
    <property type="entry name" value="MurCD N-terminal domain"/>
    <property type="match status" value="1"/>
</dbReference>
<protein>
    <recommendedName>
        <fullName evidence="7 8">UDP-N-acetylmuramoylalanine--D-glutamate ligase</fullName>
        <ecNumber evidence="7 8">6.3.2.9</ecNumber>
    </recommendedName>
    <alternativeName>
        <fullName evidence="7">D-glutamic acid-adding enzyme</fullName>
    </alternativeName>
    <alternativeName>
        <fullName evidence="7">UDP-N-acetylmuramoyl-L-alanyl-D-glutamate synthetase</fullName>
    </alternativeName>
</protein>
<dbReference type="STRING" id="1266925.GCA_000619905_02029"/>
<keyword evidence="7 8" id="KW-0131">Cell cycle</keyword>
<dbReference type="SUPFAM" id="SSF53244">
    <property type="entry name" value="MurD-like peptide ligases, peptide-binding domain"/>
    <property type="match status" value="1"/>
</dbReference>
<comment type="subcellular location">
    <subcellularLocation>
        <location evidence="1 7 8">Cytoplasm</location>
    </subcellularLocation>
</comment>
<keyword evidence="7 8" id="KW-0961">Cell wall biogenesis/degradation</keyword>
<dbReference type="InterPro" id="IPR013221">
    <property type="entry name" value="Mur_ligase_cen"/>
</dbReference>
<dbReference type="GO" id="GO:0005524">
    <property type="term" value="F:ATP binding"/>
    <property type="evidence" value="ECO:0007669"/>
    <property type="project" value="UniProtKB-UniRule"/>
</dbReference>
<evidence type="ECO:0000313" key="11">
    <source>
        <dbReference type="EMBL" id="SFN80066.1"/>
    </source>
</evidence>
<organism evidence="11 12">
    <name type="scientific">Nitrosospira briensis</name>
    <dbReference type="NCBI Taxonomy" id="35799"/>
    <lineage>
        <taxon>Bacteria</taxon>
        <taxon>Pseudomonadati</taxon>
        <taxon>Pseudomonadota</taxon>
        <taxon>Betaproteobacteria</taxon>
        <taxon>Nitrosomonadales</taxon>
        <taxon>Nitrosomonadaceae</taxon>
        <taxon>Nitrosospira</taxon>
    </lineage>
</organism>
<keyword evidence="7 8" id="KW-0573">Peptidoglycan synthesis</keyword>
<reference evidence="12" key="1">
    <citation type="submission" date="2016-10" db="EMBL/GenBank/DDBJ databases">
        <authorList>
            <person name="Varghese N."/>
        </authorList>
    </citation>
    <scope>NUCLEOTIDE SEQUENCE [LARGE SCALE GENOMIC DNA]</scope>
    <source>
        <strain evidence="12">Nsp8</strain>
    </source>
</reference>
<evidence type="ECO:0000256" key="7">
    <source>
        <dbReference type="HAMAP-Rule" id="MF_00639"/>
    </source>
</evidence>
<dbReference type="InterPro" id="IPR005762">
    <property type="entry name" value="MurD"/>
</dbReference>
<name>A0A1I5BZI0_9PROT</name>
<proteinExistence type="inferred from homology"/>
<dbReference type="EC" id="6.3.2.9" evidence="7 8"/>
<dbReference type="InterPro" id="IPR036565">
    <property type="entry name" value="Mur-like_cat_sf"/>
</dbReference>
<feature type="domain" description="Mur ligase central" evidence="10">
    <location>
        <begin position="124"/>
        <end position="312"/>
    </location>
</feature>
<dbReference type="EMBL" id="FOVJ01000003">
    <property type="protein sequence ID" value="SFN80066.1"/>
    <property type="molecule type" value="Genomic_DNA"/>
</dbReference>
<sequence length="492" mass="51949">MNSKAMMNLQGKTVLVLGIGETGLSMAKWLSRRGANVRAADSRTAPPCLEDLKQALPHARIAIGPFAADIFADIDLIAISPGVTLAERFVQTALKDGVPVVGDMELFAWAIAQAGIQRPAILGVTGSNGKTTVTAMAGAMLKEAGWDVEVAGNIGPAVLNALVRREDSGKLPQAWVLEVSSFQLETTHNLNPDGAAVLNLSEDHFDRYDGMRDYAAAKARLFLRGVSASGGNDGGGVQILNRDDHIVRGMALTGRKQMTFGLDLPMGDSDFGLLHEGKNIWLVQGNTRLMKTSELVVSGLHNAANALAALALCRAIALPFEPLLQALRRFQGLPHRMEKIATIGGVTFYDDSKGTNVGATVAALTGMQPRVVLIAGGDGKGQDFVPLAGPVAEHARAVVLIGRDAGRIAAAIRHCGVPLHHAPTMEEAVQKSFALAHAGDAVLMSPACASLDMFRNYAHRAEVFVAAVRQIQGGGIMSANADLISLPKRVIH</sequence>
<dbReference type="HAMAP" id="MF_00639">
    <property type="entry name" value="MurD"/>
    <property type="match status" value="1"/>
</dbReference>
<dbReference type="GO" id="GO:0071555">
    <property type="term" value="P:cell wall organization"/>
    <property type="evidence" value="ECO:0007669"/>
    <property type="project" value="UniProtKB-KW"/>
</dbReference>
<dbReference type="Gene3D" id="3.40.50.720">
    <property type="entry name" value="NAD(P)-binding Rossmann-like Domain"/>
    <property type="match status" value="1"/>
</dbReference>
<dbReference type="PANTHER" id="PTHR43692">
    <property type="entry name" value="UDP-N-ACETYLMURAMOYLALANINE--D-GLUTAMATE LIGASE"/>
    <property type="match status" value="1"/>
</dbReference>
<evidence type="ECO:0000259" key="9">
    <source>
        <dbReference type="Pfam" id="PF02875"/>
    </source>
</evidence>
<dbReference type="Pfam" id="PF02875">
    <property type="entry name" value="Mur_ligase_C"/>
    <property type="match status" value="1"/>
</dbReference>
<evidence type="ECO:0000256" key="2">
    <source>
        <dbReference type="ARBA" id="ARBA00004752"/>
    </source>
</evidence>
<keyword evidence="5 7" id="KW-0547">Nucleotide-binding</keyword>
<comment type="catalytic activity">
    <reaction evidence="7 8">
        <text>UDP-N-acetyl-alpha-D-muramoyl-L-alanine + D-glutamate + ATP = UDP-N-acetyl-alpha-D-muramoyl-L-alanyl-D-glutamate + ADP + phosphate + H(+)</text>
        <dbReference type="Rhea" id="RHEA:16429"/>
        <dbReference type="ChEBI" id="CHEBI:15378"/>
        <dbReference type="ChEBI" id="CHEBI:29986"/>
        <dbReference type="ChEBI" id="CHEBI:30616"/>
        <dbReference type="ChEBI" id="CHEBI:43474"/>
        <dbReference type="ChEBI" id="CHEBI:83898"/>
        <dbReference type="ChEBI" id="CHEBI:83900"/>
        <dbReference type="ChEBI" id="CHEBI:456216"/>
        <dbReference type="EC" id="6.3.2.9"/>
    </reaction>
</comment>
<evidence type="ECO:0000313" key="12">
    <source>
        <dbReference type="Proteomes" id="UP000183107"/>
    </source>
</evidence>
<feature type="domain" description="Mur ligase C-terminal" evidence="9">
    <location>
        <begin position="335"/>
        <end position="448"/>
    </location>
</feature>
<dbReference type="Gene3D" id="3.90.190.20">
    <property type="entry name" value="Mur ligase, C-terminal domain"/>
    <property type="match status" value="1"/>
</dbReference>
<comment type="similarity">
    <text evidence="7">Belongs to the MurCDEF family.</text>
</comment>
<evidence type="ECO:0000256" key="6">
    <source>
        <dbReference type="ARBA" id="ARBA00022840"/>
    </source>
</evidence>
<evidence type="ECO:0000256" key="3">
    <source>
        <dbReference type="ARBA" id="ARBA00022490"/>
    </source>
</evidence>
<dbReference type="Pfam" id="PF21799">
    <property type="entry name" value="MurD-like_N"/>
    <property type="match status" value="1"/>
</dbReference>
<comment type="function">
    <text evidence="7 8">Cell wall formation. Catalyzes the addition of glutamate to the nucleotide precursor UDP-N-acetylmuramoyl-L-alanine (UMA).</text>
</comment>
<evidence type="ECO:0000259" key="10">
    <source>
        <dbReference type="Pfam" id="PF08245"/>
    </source>
</evidence>
<dbReference type="InterPro" id="IPR004101">
    <property type="entry name" value="Mur_ligase_C"/>
</dbReference>
<dbReference type="NCBIfam" id="TIGR01087">
    <property type="entry name" value="murD"/>
    <property type="match status" value="1"/>
</dbReference>
<evidence type="ECO:0000256" key="5">
    <source>
        <dbReference type="ARBA" id="ARBA00022741"/>
    </source>
</evidence>
<dbReference type="SUPFAM" id="SSF53623">
    <property type="entry name" value="MurD-like peptide ligases, catalytic domain"/>
    <property type="match status" value="1"/>
</dbReference>
<dbReference type="UniPathway" id="UPA00219"/>
<dbReference type="Gene3D" id="3.40.1190.10">
    <property type="entry name" value="Mur-like, catalytic domain"/>
    <property type="match status" value="1"/>
</dbReference>
<keyword evidence="6 7" id="KW-0067">ATP-binding</keyword>
<dbReference type="AlphaFoldDB" id="A0A1I5BZI0"/>
<keyword evidence="3 7" id="KW-0963">Cytoplasm</keyword>
<dbReference type="GO" id="GO:0005737">
    <property type="term" value="C:cytoplasm"/>
    <property type="evidence" value="ECO:0007669"/>
    <property type="project" value="UniProtKB-SubCell"/>
</dbReference>
<feature type="binding site" evidence="7">
    <location>
        <begin position="126"/>
        <end position="132"/>
    </location>
    <ligand>
        <name>ATP</name>
        <dbReference type="ChEBI" id="CHEBI:30616"/>
    </ligand>
</feature>
<keyword evidence="7 8" id="KW-0132">Cell division</keyword>
<dbReference type="GO" id="GO:0009252">
    <property type="term" value="P:peptidoglycan biosynthetic process"/>
    <property type="evidence" value="ECO:0007669"/>
    <property type="project" value="UniProtKB-UniRule"/>
</dbReference>
<keyword evidence="12" id="KW-1185">Reference proteome</keyword>
<keyword evidence="7 8" id="KW-0133">Cell shape</keyword>
<keyword evidence="4 7" id="KW-0436">Ligase</keyword>
<accession>A0A1I5BZI0</accession>
<evidence type="ECO:0000256" key="8">
    <source>
        <dbReference type="RuleBase" id="RU003664"/>
    </source>
</evidence>
<dbReference type="Pfam" id="PF08245">
    <property type="entry name" value="Mur_ligase_M"/>
    <property type="match status" value="1"/>
</dbReference>
<gene>
    <name evidence="7" type="primary">murD</name>
    <name evidence="11" type="ORF">SAMN05216386_1888</name>
</gene>
<dbReference type="GO" id="GO:0051301">
    <property type="term" value="P:cell division"/>
    <property type="evidence" value="ECO:0007669"/>
    <property type="project" value="UniProtKB-KW"/>
</dbReference>
<comment type="pathway">
    <text evidence="2 7 8">Cell wall biogenesis; peptidoglycan biosynthesis.</text>
</comment>